<proteinExistence type="inferred from homology"/>
<feature type="non-terminal residue" evidence="6">
    <location>
        <position position="351"/>
    </location>
</feature>
<evidence type="ECO:0000256" key="1">
    <source>
        <dbReference type="ARBA" id="ARBA00006443"/>
    </source>
</evidence>
<reference evidence="6 7" key="1">
    <citation type="submission" date="2019-07" db="EMBL/GenBank/DDBJ databases">
        <authorList>
            <person name="Jastrzebski P J."/>
            <person name="Paukszto L."/>
            <person name="Jastrzebski P J."/>
        </authorList>
    </citation>
    <scope>NUCLEOTIDE SEQUENCE [LARGE SCALE GENOMIC DNA]</scope>
    <source>
        <strain evidence="6 7">WMS-il1</strain>
    </source>
</reference>
<keyword evidence="5" id="KW-1133">Transmembrane helix</keyword>
<evidence type="ECO:0000313" key="6">
    <source>
        <dbReference type="EMBL" id="VUZ55686.1"/>
    </source>
</evidence>
<name>A0A564Z8C7_HYMDI</name>
<keyword evidence="5" id="KW-0812">Transmembrane</keyword>
<keyword evidence="7" id="KW-1185">Reference proteome</keyword>
<dbReference type="InterPro" id="IPR019354">
    <property type="entry name" value="SMG8-like"/>
</dbReference>
<dbReference type="PANTHER" id="PTHR13091">
    <property type="entry name" value="AMPLIFIED IN BREAST CANCER 2-RELATED"/>
    <property type="match status" value="1"/>
</dbReference>
<organism evidence="6 7">
    <name type="scientific">Hymenolepis diminuta</name>
    <name type="common">Rat tapeworm</name>
    <dbReference type="NCBI Taxonomy" id="6216"/>
    <lineage>
        <taxon>Eukaryota</taxon>
        <taxon>Metazoa</taxon>
        <taxon>Spiralia</taxon>
        <taxon>Lophotrochozoa</taxon>
        <taxon>Platyhelminthes</taxon>
        <taxon>Cestoda</taxon>
        <taxon>Eucestoda</taxon>
        <taxon>Cyclophyllidea</taxon>
        <taxon>Hymenolepididae</taxon>
        <taxon>Hymenolepis</taxon>
    </lineage>
</organism>
<evidence type="ECO:0000256" key="4">
    <source>
        <dbReference type="RuleBase" id="RU367133"/>
    </source>
</evidence>
<dbReference type="EMBL" id="CABIJS010000697">
    <property type="protein sequence ID" value="VUZ55686.1"/>
    <property type="molecule type" value="Genomic_DNA"/>
</dbReference>
<comment type="similarity">
    <text evidence="1 4">Belongs to the SMG8 family.</text>
</comment>
<evidence type="ECO:0000313" key="7">
    <source>
        <dbReference type="Proteomes" id="UP000321570"/>
    </source>
</evidence>
<accession>A0A564Z8C7</accession>
<gene>
    <name evidence="6" type="ORF">WMSIL1_LOCUS13480</name>
</gene>
<evidence type="ECO:0000256" key="5">
    <source>
        <dbReference type="SAM" id="Phobius"/>
    </source>
</evidence>
<dbReference type="PANTHER" id="PTHR13091:SF0">
    <property type="entry name" value="NONSENSE-MEDIATED MRNA DECAY FACTOR SMG8"/>
    <property type="match status" value="1"/>
</dbReference>
<dbReference type="Pfam" id="PF10220">
    <property type="entry name" value="Smg8_Smg9"/>
    <property type="match status" value="1"/>
</dbReference>
<keyword evidence="2 4" id="KW-0866">Nonsense-mediated mRNA decay</keyword>
<evidence type="ECO:0000256" key="3">
    <source>
        <dbReference type="ARBA" id="ARBA00029509"/>
    </source>
</evidence>
<dbReference type="GO" id="GO:0000184">
    <property type="term" value="P:nuclear-transcribed mRNA catabolic process, nonsense-mediated decay"/>
    <property type="evidence" value="ECO:0007669"/>
    <property type="project" value="UniProtKB-UniRule"/>
</dbReference>
<evidence type="ECO:0000256" key="2">
    <source>
        <dbReference type="ARBA" id="ARBA00023161"/>
    </source>
</evidence>
<keyword evidence="5" id="KW-0472">Membrane</keyword>
<dbReference type="AlphaFoldDB" id="A0A564Z8C7"/>
<protein>
    <recommendedName>
        <fullName evidence="3 4">Nonsense-mediated mRNA decay factor SMG8</fullName>
    </recommendedName>
</protein>
<sequence length="351" mass="40328">MSNSFERKAMSFYRAGRFAVPPDIDFNLLPHKTKSAVVVTFIGSLDSFNYKLTTSLADDFLKLNPFSLPCVDSSIKGYYDVERKIIFLHYRDSEELLRQLLFNYKKCQKIFDIWDSYKLKELFFLFSVSHFIVITSFGTSLDPRYILLFKMINHLRLELYSSVETILKLIAISPYCVSMARVACPRLLFVFKLPPTIAARNLAKNQKALANLERNLSLQIYNVFQESGLLDKLFTIDGFHTVRVLLPDCIEPIKVGTECYADDDLAQQMLERILSCTGISSLTSDFDTKSKRQPLQLKNEYSAPGAPRNRSFAAFLESNVSNLLEDIEYNDAKDPYLKNLPELPSVKCWFI</sequence>
<comment type="function">
    <text evidence="4">Involved in nonsense-mediated decay (NMD) of mRNAs containing premature stop codons.</text>
</comment>
<feature type="transmembrane region" description="Helical" evidence="5">
    <location>
        <begin position="122"/>
        <end position="139"/>
    </location>
</feature>
<dbReference type="Proteomes" id="UP000321570">
    <property type="component" value="Unassembled WGS sequence"/>
</dbReference>